<reference evidence="3 4" key="1">
    <citation type="submission" date="2016-11" db="EMBL/GenBank/DDBJ databases">
        <authorList>
            <person name="Jaros S."/>
            <person name="Januszkiewicz K."/>
            <person name="Wedrychowicz H."/>
        </authorList>
    </citation>
    <scope>NUCLEOTIDE SEQUENCE [LARGE SCALE GENOMIC DNA]</scope>
    <source>
        <strain evidence="3 4">DSM 16010</strain>
    </source>
</reference>
<dbReference type="Pfam" id="PF11181">
    <property type="entry name" value="YflT"/>
    <property type="match status" value="1"/>
</dbReference>
<feature type="compositionally biased region" description="Basic and acidic residues" evidence="1">
    <location>
        <begin position="357"/>
        <end position="368"/>
    </location>
</feature>
<evidence type="ECO:0000256" key="1">
    <source>
        <dbReference type="SAM" id="MobiDB-lite"/>
    </source>
</evidence>
<dbReference type="EMBL" id="FRCF01000008">
    <property type="protein sequence ID" value="SHM30437.1"/>
    <property type="molecule type" value="Genomic_DNA"/>
</dbReference>
<gene>
    <name evidence="3" type="ORF">SAMN02745189_01932</name>
</gene>
<feature type="compositionally biased region" description="Polar residues" evidence="1">
    <location>
        <begin position="158"/>
        <end position="170"/>
    </location>
</feature>
<feature type="compositionally biased region" description="Basic and acidic residues" evidence="1">
    <location>
        <begin position="131"/>
        <end position="143"/>
    </location>
</feature>
<organism evidence="3 4">
    <name type="scientific">Lacicoccus alkaliphilus DSM 16010</name>
    <dbReference type="NCBI Taxonomy" id="1123231"/>
    <lineage>
        <taxon>Bacteria</taxon>
        <taxon>Bacillati</taxon>
        <taxon>Bacillota</taxon>
        <taxon>Bacilli</taxon>
        <taxon>Bacillales</taxon>
        <taxon>Salinicoccaceae</taxon>
        <taxon>Lacicoccus</taxon>
    </lineage>
</organism>
<evidence type="ECO:0000313" key="3">
    <source>
        <dbReference type="EMBL" id="SHM30437.1"/>
    </source>
</evidence>
<dbReference type="Proteomes" id="UP000184206">
    <property type="component" value="Unassembled WGS sequence"/>
</dbReference>
<dbReference type="AlphaFoldDB" id="A0A1M7HQP1"/>
<feature type="compositionally biased region" description="Basic and acidic residues" evidence="1">
    <location>
        <begin position="375"/>
        <end position="409"/>
    </location>
</feature>
<feature type="region of interest" description="Disordered" evidence="1">
    <location>
        <begin position="337"/>
        <end position="409"/>
    </location>
</feature>
<evidence type="ECO:0000313" key="4">
    <source>
        <dbReference type="Proteomes" id="UP000184206"/>
    </source>
</evidence>
<protein>
    <submittedName>
        <fullName evidence="3">Heat induced stress protein YflT</fullName>
    </submittedName>
</protein>
<name>A0A1M7HQP1_9BACL</name>
<feature type="compositionally biased region" description="Polar residues" evidence="1">
    <location>
        <begin position="188"/>
        <end position="198"/>
    </location>
</feature>
<dbReference type="InterPro" id="IPR025889">
    <property type="entry name" value="GSP17M-like_dom"/>
</dbReference>
<feature type="region of interest" description="Disordered" evidence="1">
    <location>
        <begin position="105"/>
        <end position="322"/>
    </location>
</feature>
<dbReference type="STRING" id="1123231.SAMN02745189_01932"/>
<keyword evidence="4" id="KW-1185">Reference proteome</keyword>
<dbReference type="RefSeq" id="WP_072710362.1">
    <property type="nucleotide sequence ID" value="NZ_FRCF01000008.1"/>
</dbReference>
<sequence length="409" mass="45191">MRKFENFKSEQELIGRIEQLRADGVSDDDITVFSKEGLEGTSLNYTNVNFKSADGTAWDKFVSFFTSEKPEERAMADLGLDEANREEYMTALQAGDILMFVSEEARSASEENLGNNEEDEANIQSDDDAVGGERHDAEYRREEDDPGLPGTDRAAAVSANTAPGSTLSSGENERSDVRDEEVDVDSRGISNKPGTNSDGRTREDKDVSDYGTNADDTTREDKEAAGYGTKASGSRVRIIEADAARADDDRTTEGPAHTDSGEKSDAVSNEEARVSEAAPEQTYDAGTAGKRYEDQEAAMVAGSGRTIQPDEGEDISDEDIERDARVVDEEPFEEYITKETGERVDVSTYGYDDTENRDDIETSSEDVKASQNKGLSRDDRAIRNKYKFEETKESDYTAHDPDRRNFNTK</sequence>
<feature type="compositionally biased region" description="Basic and acidic residues" evidence="1">
    <location>
        <begin position="259"/>
        <end position="274"/>
    </location>
</feature>
<feature type="domain" description="General stress protein 17M-like" evidence="2">
    <location>
        <begin position="6"/>
        <end position="95"/>
    </location>
</feature>
<feature type="compositionally biased region" description="Basic and acidic residues" evidence="1">
    <location>
        <begin position="199"/>
        <end position="208"/>
    </location>
</feature>
<feature type="compositionally biased region" description="Acidic residues" evidence="1">
    <location>
        <begin position="116"/>
        <end position="130"/>
    </location>
</feature>
<feature type="compositionally biased region" description="Basic and acidic residues" evidence="1">
    <location>
        <begin position="237"/>
        <end position="252"/>
    </location>
</feature>
<feature type="compositionally biased region" description="Acidic residues" evidence="1">
    <location>
        <begin position="310"/>
        <end position="321"/>
    </location>
</feature>
<proteinExistence type="predicted"/>
<evidence type="ECO:0000259" key="2">
    <source>
        <dbReference type="Pfam" id="PF11181"/>
    </source>
</evidence>
<accession>A0A1M7HQP1</accession>